<reference evidence="1 2" key="1">
    <citation type="submission" date="2015-11" db="EMBL/GenBank/DDBJ databases">
        <title>Draft genome sequences of new species of the genus Lactobacillus isolated from orchardgrass silage.</title>
        <authorList>
            <person name="Tohno M."/>
            <person name="Tanizawa Y."/>
            <person name="Arita M."/>
        </authorList>
    </citation>
    <scope>NUCLEOTIDE SEQUENCE [LARGE SCALE GENOMIC DNA]</scope>
    <source>
        <strain evidence="1 2">IWT30</strain>
    </source>
</reference>
<dbReference type="InterPro" id="IPR007612">
    <property type="entry name" value="LOR"/>
</dbReference>
<sequence length="191" mass="21686">MRALYIRQDSLSAKGASVVRDADKRSIYLLIGKWGRHQDALSLYQISGDLLAELRQTSLGLLPHFDIYYQGNKVGAISKHLGFFNEMIYINNLHWIIVGNFVSGNYKIYHGTTTIMTSRSDGDLREMQIISQSLEPICVCIAATLDHWASGHSQLKNPAQAWHASLKRQLGLRGSRAWHYANNQAWHRVLH</sequence>
<organism evidence="1 2">
    <name type="scientific">Secundilactobacillus mixtipabuli</name>
    <dbReference type="NCBI Taxonomy" id="1435342"/>
    <lineage>
        <taxon>Bacteria</taxon>
        <taxon>Bacillati</taxon>
        <taxon>Bacillota</taxon>
        <taxon>Bacilli</taxon>
        <taxon>Lactobacillales</taxon>
        <taxon>Lactobacillaceae</taxon>
        <taxon>Secundilactobacillus</taxon>
    </lineage>
</organism>
<accession>A0A1Z5IDM3</accession>
<dbReference type="Pfam" id="PF04525">
    <property type="entry name" value="LOR"/>
    <property type="match status" value="1"/>
</dbReference>
<name>A0A1Z5IDM3_9LACO</name>
<evidence type="ECO:0000313" key="2">
    <source>
        <dbReference type="Proteomes" id="UP000198374"/>
    </source>
</evidence>
<dbReference type="AlphaFoldDB" id="A0A1Z5IDM3"/>
<dbReference type="Proteomes" id="UP000198374">
    <property type="component" value="Unassembled WGS sequence"/>
</dbReference>
<protein>
    <submittedName>
        <fullName evidence="1">Uncharacterized protein</fullName>
    </submittedName>
</protein>
<gene>
    <name evidence="1" type="ORF">IWT30_01728</name>
</gene>
<proteinExistence type="predicted"/>
<dbReference type="RefSeq" id="WP_089109552.1">
    <property type="nucleotide sequence ID" value="NZ_BCMF01000008.1"/>
</dbReference>
<dbReference type="SUPFAM" id="SSF54518">
    <property type="entry name" value="Tubby C-terminal domain-like"/>
    <property type="match status" value="1"/>
</dbReference>
<keyword evidence="2" id="KW-1185">Reference proteome</keyword>
<evidence type="ECO:0000313" key="1">
    <source>
        <dbReference type="EMBL" id="GAW99757.1"/>
    </source>
</evidence>
<comment type="caution">
    <text evidence="1">The sequence shown here is derived from an EMBL/GenBank/DDBJ whole genome shotgun (WGS) entry which is preliminary data.</text>
</comment>
<dbReference type="EMBL" id="BCMF01000008">
    <property type="protein sequence ID" value="GAW99757.1"/>
    <property type="molecule type" value="Genomic_DNA"/>
</dbReference>
<dbReference type="InterPro" id="IPR025659">
    <property type="entry name" value="Tubby-like_C"/>
</dbReference>
<dbReference type="OrthoDB" id="2248181at2"/>